<keyword evidence="13" id="KW-1185">Reference proteome</keyword>
<dbReference type="InterPro" id="IPR039398">
    <property type="entry name" value="Deltex_fam"/>
</dbReference>
<comment type="pathway">
    <text evidence="2">Protein modification; protein ubiquitination.</text>
</comment>
<evidence type="ECO:0000256" key="2">
    <source>
        <dbReference type="ARBA" id="ARBA00004906"/>
    </source>
</evidence>
<keyword evidence="8" id="KW-0862">Zinc</keyword>
<dbReference type="InterPro" id="IPR043472">
    <property type="entry name" value="Macro_dom-like"/>
</dbReference>
<comment type="similarity">
    <text evidence="3">Belongs to the Deltex family.</text>
</comment>
<dbReference type="EC" id="2.3.2.27" evidence="4"/>
<keyword evidence="7 9" id="KW-0863">Zinc-finger</keyword>
<feature type="domain" description="RING-type" evidence="11">
    <location>
        <begin position="1219"/>
        <end position="1253"/>
    </location>
</feature>
<dbReference type="SMART" id="SM00506">
    <property type="entry name" value="A1pp"/>
    <property type="match status" value="1"/>
</dbReference>
<feature type="region of interest" description="Disordered" evidence="10">
    <location>
        <begin position="609"/>
        <end position="634"/>
    </location>
</feature>
<dbReference type="SUPFAM" id="SSF52949">
    <property type="entry name" value="Macro domain-like"/>
    <property type="match status" value="1"/>
</dbReference>
<comment type="catalytic activity">
    <reaction evidence="1">
        <text>S-ubiquitinyl-[E2 ubiquitin-conjugating enzyme]-L-cysteine + [acceptor protein]-L-lysine = [E2 ubiquitin-conjugating enzyme]-L-cysteine + N(6)-ubiquitinyl-[acceptor protein]-L-lysine.</text>
        <dbReference type="EC" id="2.3.2.27"/>
    </reaction>
</comment>
<dbReference type="GO" id="GO:0016567">
    <property type="term" value="P:protein ubiquitination"/>
    <property type="evidence" value="ECO:0007669"/>
    <property type="project" value="InterPro"/>
</dbReference>
<dbReference type="Pfam" id="PF18102">
    <property type="entry name" value="DTC"/>
    <property type="match status" value="1"/>
</dbReference>
<evidence type="ECO:0000259" key="11">
    <source>
        <dbReference type="PROSITE" id="PS50089"/>
    </source>
</evidence>
<evidence type="ECO:0000256" key="10">
    <source>
        <dbReference type="SAM" id="MobiDB-lite"/>
    </source>
</evidence>
<dbReference type="InterPro" id="IPR002589">
    <property type="entry name" value="Macro_dom"/>
</dbReference>
<evidence type="ECO:0000259" key="12">
    <source>
        <dbReference type="PROSITE" id="PS51154"/>
    </source>
</evidence>
<evidence type="ECO:0000256" key="1">
    <source>
        <dbReference type="ARBA" id="ARBA00000900"/>
    </source>
</evidence>
<evidence type="ECO:0000256" key="9">
    <source>
        <dbReference type="PROSITE-ProRule" id="PRU00175"/>
    </source>
</evidence>
<feature type="region of interest" description="Disordered" evidence="10">
    <location>
        <begin position="937"/>
        <end position="956"/>
    </location>
</feature>
<organism evidence="13 14">
    <name type="scientific">Biomphalaria glabrata</name>
    <name type="common">Bloodfluke planorb</name>
    <name type="synonym">Freshwater snail</name>
    <dbReference type="NCBI Taxonomy" id="6526"/>
    <lineage>
        <taxon>Eukaryota</taxon>
        <taxon>Metazoa</taxon>
        <taxon>Spiralia</taxon>
        <taxon>Lophotrochozoa</taxon>
        <taxon>Mollusca</taxon>
        <taxon>Gastropoda</taxon>
        <taxon>Heterobranchia</taxon>
        <taxon>Euthyneura</taxon>
        <taxon>Panpulmonata</taxon>
        <taxon>Hygrophila</taxon>
        <taxon>Lymnaeoidea</taxon>
        <taxon>Planorbidae</taxon>
        <taxon>Biomphalaria</taxon>
    </lineage>
</organism>
<name>A0A9W3BIG6_BIOGL</name>
<dbReference type="InterPro" id="IPR039396">
    <property type="entry name" value="Deltex_C"/>
</dbReference>
<feature type="compositionally biased region" description="Basic and acidic residues" evidence="10">
    <location>
        <begin position="309"/>
        <end position="328"/>
    </location>
</feature>
<evidence type="ECO:0000256" key="4">
    <source>
        <dbReference type="ARBA" id="ARBA00012483"/>
    </source>
</evidence>
<evidence type="ECO:0000313" key="14">
    <source>
        <dbReference type="RefSeq" id="XP_055899234.1"/>
    </source>
</evidence>
<evidence type="ECO:0000256" key="6">
    <source>
        <dbReference type="ARBA" id="ARBA00022723"/>
    </source>
</evidence>
<feature type="region of interest" description="Disordered" evidence="10">
    <location>
        <begin position="309"/>
        <end position="346"/>
    </location>
</feature>
<feature type="region of interest" description="Disordered" evidence="10">
    <location>
        <begin position="1157"/>
        <end position="1210"/>
    </location>
</feature>
<sequence length="1423" mass="162606">MGLSSGRKTYNTENGHLLYHRSKSHLNLRYLWMVVSLQNRAPQEEVCEMNHSRSTTEGGQQMPDNLILNNFEICQLTVNKDIKRNLHLEEEVTYLGFKIVGFTPLKIEINELTGDIFQKLTTALKKYSQSDSEQFELVNRNFDNLTIKDDTDHAQNDAIAHLDISDASKKVHLETCKNKLEITKLIFLEDSHNRPLSTENIEVTFHDQNDVTKKHERAQITQELNNTDRETVSDKELAAFEKTFEEKELEAVADSSPIVKDFEDRKLESIAVTSPDVKDIEEQKEKCVSVSKFTEIRLKNEKEFLDSHKANETELSKPIENKNSKDIQLENQSNQIESKDSSESDSLLEEPIFGVDNEVNFNEKTTENSHLIKKSEVINEEAVILTGEKENCAQNKHVVNKSNVVNFLAHQNVSVTLPKLKEEPKHHFRNSGNLNTSEKLKTTLHNKTGHKMNADNCEKTEGIDHKQHKISEETLDTLRNFKSVLFDDVSANDAHEWKKLLEERYQEIKVIYDKNTANFQIMGSRNNVLPARALILKLRGNKDTDKIYTNKNKDTDMMYTNKSKEEQQTLSLNSNKDKRKDCSSDVGLLKIDKDTELRGAKFSTSSFEREKEKHFASPVQPNYQNSNKDKRKDCSSDVGLLKIDKYDEISGAKSSTSSFEREKGKHFASTLQPQYQESLISHEALGFEMYKESRSRNIKKDQKGNIFVGKSDLKVRISKANITKLNVDMIVNAANIKLSPIGGVALAISKEAGHELVKDCEEFIKKNGSLRVTDVFVSKGGRLKAKYVMHAVGPNWDYYEDKRNCLKDLRQTVLRCLIEASLRNMRTVALPSISAAKSKVPAKLCAETYMAAVKSFDCIRQKLSLLSLQEVWFVDVNEELVYTIQDEFLNHWEINSDRYLVKEDLLFSYQHLDRPEYKDQYSSQNFIRAKKHSLSTFSASGSKPKESKGLASSSGTTKEKQKTFEFKHLKITVSVSPALASSDEIVIVFGDPFDKLSGLSDFKCKKCLQELKGSDQFKSKGFKSFVSHMHGKNSKKIYCLKLDTLIKEGFIKAFEYLASIDISLLSSTKTREFSVVITSNIFFCEPHHLDFKTVSTFAEVFHKFLPDLSQNKTLKFIRMAVNEDTFSSIKKVFDSKVDLFRTNHAHVLETRQRVYSPNHKTSHSLTDDSQPCDDRTTARAYNTGSRSSSRKPHLGNSVTTASSQFETQGGTPANVETDCPLCYDGKPSSLLHCCNIMICDSCFNKVQFCPYCRTVFKILTGNQPDGEMHVNYFKHKHAAGYEYCGVWEIQYYFKSGTQKENHPNPGKWYSSISRTAYLPDTSEGFDVLLLLKLSFMRRLTFTIGLSLTMNLEDKITWNDIHHKTSLDGGSYGYPDPNYLKRVLQELEGKGVTYESETPEEKLKLDHFKYELISKKMYLTYPEH</sequence>
<dbReference type="GO" id="GO:0008270">
    <property type="term" value="F:zinc ion binding"/>
    <property type="evidence" value="ECO:0007669"/>
    <property type="project" value="UniProtKB-KW"/>
</dbReference>
<feature type="compositionally biased region" description="Polar residues" evidence="10">
    <location>
        <begin position="1157"/>
        <end position="1169"/>
    </location>
</feature>
<dbReference type="InterPro" id="IPR001841">
    <property type="entry name" value="Znf_RING"/>
</dbReference>
<gene>
    <name evidence="14" type="primary">LOC106076456</name>
</gene>
<dbReference type="GeneID" id="106076456"/>
<proteinExistence type="inferred from homology"/>
<reference evidence="14" key="1">
    <citation type="submission" date="2025-08" db="UniProtKB">
        <authorList>
            <consortium name="RefSeq"/>
        </authorList>
    </citation>
    <scope>IDENTIFICATION</scope>
</reference>
<dbReference type="Gene3D" id="3.30.390.130">
    <property type="match status" value="1"/>
</dbReference>
<dbReference type="InterPro" id="IPR013083">
    <property type="entry name" value="Znf_RING/FYVE/PHD"/>
</dbReference>
<evidence type="ECO:0000313" key="13">
    <source>
        <dbReference type="Proteomes" id="UP001165740"/>
    </source>
</evidence>
<evidence type="ECO:0000256" key="7">
    <source>
        <dbReference type="ARBA" id="ARBA00022771"/>
    </source>
</evidence>
<dbReference type="PANTHER" id="PTHR12622">
    <property type="entry name" value="DELTEX-RELATED"/>
    <property type="match status" value="1"/>
</dbReference>
<dbReference type="Gene3D" id="3.30.40.10">
    <property type="entry name" value="Zinc/RING finger domain, C3HC4 (zinc finger)"/>
    <property type="match status" value="1"/>
</dbReference>
<feature type="domain" description="Macro" evidence="12">
    <location>
        <begin position="702"/>
        <end position="892"/>
    </location>
</feature>
<keyword evidence="6" id="KW-0479">Metal-binding</keyword>
<dbReference type="GO" id="GO:0061630">
    <property type="term" value="F:ubiquitin protein ligase activity"/>
    <property type="evidence" value="ECO:0007669"/>
    <property type="project" value="UniProtKB-EC"/>
</dbReference>
<dbReference type="PROSITE" id="PS50089">
    <property type="entry name" value="ZF_RING_2"/>
    <property type="match status" value="1"/>
</dbReference>
<dbReference type="Gene3D" id="3.40.220.10">
    <property type="entry name" value="Leucine Aminopeptidase, subunit E, domain 1"/>
    <property type="match status" value="1"/>
</dbReference>
<dbReference type="GO" id="GO:0007219">
    <property type="term" value="P:Notch signaling pathway"/>
    <property type="evidence" value="ECO:0007669"/>
    <property type="project" value="InterPro"/>
</dbReference>
<dbReference type="Proteomes" id="UP001165740">
    <property type="component" value="Chromosome 1"/>
</dbReference>
<dbReference type="CDD" id="cd09633">
    <property type="entry name" value="Deltex_C"/>
    <property type="match status" value="1"/>
</dbReference>
<feature type="compositionally biased region" description="Polar residues" evidence="10">
    <location>
        <begin position="1196"/>
        <end position="1210"/>
    </location>
</feature>
<evidence type="ECO:0000256" key="3">
    <source>
        <dbReference type="ARBA" id="ARBA00009413"/>
    </source>
</evidence>
<dbReference type="InterPro" id="IPR039399">
    <property type="entry name" value="Deltex_C_sf"/>
</dbReference>
<dbReference type="CDD" id="cd02907">
    <property type="entry name" value="Macro_Af1521_BAL-like"/>
    <property type="match status" value="1"/>
</dbReference>
<accession>A0A9W3BIG6</accession>
<dbReference type="RefSeq" id="XP_055899234.1">
    <property type="nucleotide sequence ID" value="XM_056043259.1"/>
</dbReference>
<dbReference type="Pfam" id="PF01661">
    <property type="entry name" value="Macro"/>
    <property type="match status" value="1"/>
</dbReference>
<dbReference type="PROSITE" id="PS51154">
    <property type="entry name" value="MACRO"/>
    <property type="match status" value="1"/>
</dbReference>
<evidence type="ECO:0000256" key="8">
    <source>
        <dbReference type="ARBA" id="ARBA00022833"/>
    </source>
</evidence>
<protein>
    <recommendedName>
        <fullName evidence="4">RING-type E3 ubiquitin transferase</fullName>
        <ecNumber evidence="4">2.3.2.27</ecNumber>
    </recommendedName>
</protein>
<dbReference type="OrthoDB" id="527344at2759"/>
<evidence type="ECO:0000256" key="5">
    <source>
        <dbReference type="ARBA" id="ARBA00022679"/>
    </source>
</evidence>
<keyword evidence="5" id="KW-0808">Transferase</keyword>